<dbReference type="SUPFAM" id="SSF51197">
    <property type="entry name" value="Clavaminate synthase-like"/>
    <property type="match status" value="1"/>
</dbReference>
<protein>
    <recommendedName>
        <fullName evidence="3">Fe2OG dioxygenase domain-containing protein</fullName>
    </recommendedName>
</protein>
<dbReference type="Gene3D" id="2.60.120.620">
    <property type="entry name" value="q2cbj1_9rhob like domain"/>
    <property type="match status" value="1"/>
</dbReference>
<gene>
    <name evidence="1" type="ORF">HBF32_11955</name>
</gene>
<dbReference type="EMBL" id="JAAQTL010000001">
    <property type="protein sequence ID" value="NID16174.1"/>
    <property type="molecule type" value="Genomic_DNA"/>
</dbReference>
<comment type="caution">
    <text evidence="1">The sequence shown here is derived from an EMBL/GenBank/DDBJ whole genome shotgun (WGS) entry which is preliminary data.</text>
</comment>
<name>A0A7X5TQT9_9GAMM</name>
<keyword evidence="2" id="KW-1185">Reference proteome</keyword>
<dbReference type="RefSeq" id="WP_166699838.1">
    <property type="nucleotide sequence ID" value="NZ_JAAQTL010000001.1"/>
</dbReference>
<accession>A0A7X5TQT9</accession>
<evidence type="ECO:0000313" key="1">
    <source>
        <dbReference type="EMBL" id="NID16174.1"/>
    </source>
</evidence>
<reference evidence="1 2" key="1">
    <citation type="journal article" date="2006" name="Int. J. Syst. Evol. Microbiol.">
        <title>Dyella yeojuensis sp. nov., isolated from greenhouse soil in Korea.</title>
        <authorList>
            <person name="Kim B.Y."/>
            <person name="Weon H.Y."/>
            <person name="Lee K.H."/>
            <person name="Seok S.J."/>
            <person name="Kwon S.W."/>
            <person name="Go S.J."/>
            <person name="Stackebrandt E."/>
        </authorList>
    </citation>
    <scope>NUCLEOTIDE SEQUENCE [LARGE SCALE GENOMIC DNA]</scope>
    <source>
        <strain evidence="1 2">DSM 17673</strain>
    </source>
</reference>
<evidence type="ECO:0008006" key="3">
    <source>
        <dbReference type="Google" id="ProtNLM"/>
    </source>
</evidence>
<evidence type="ECO:0000313" key="2">
    <source>
        <dbReference type="Proteomes" id="UP000518878"/>
    </source>
</evidence>
<organism evidence="1 2">
    <name type="scientific">Luteibacter yeojuensis</name>
    <dbReference type="NCBI Taxonomy" id="345309"/>
    <lineage>
        <taxon>Bacteria</taxon>
        <taxon>Pseudomonadati</taxon>
        <taxon>Pseudomonadota</taxon>
        <taxon>Gammaproteobacteria</taxon>
        <taxon>Lysobacterales</taxon>
        <taxon>Rhodanobacteraceae</taxon>
        <taxon>Luteibacter</taxon>
    </lineage>
</organism>
<dbReference type="Proteomes" id="UP000518878">
    <property type="component" value="Unassembled WGS sequence"/>
</dbReference>
<proteinExistence type="predicted"/>
<dbReference type="AlphaFoldDB" id="A0A7X5TQT9"/>
<sequence>MHTGFDLARHMREYHYDYVTVIDGVMADELCAVLVERIERLIGEGRVKLVDHQGLGTEAVSDSGGRYLHHIFEGDDIRRHLPELTAVYQAVLPLISSMTSQDVVLSPYPRSDINIKVYPPGGGTLGEHYDTNGVTVLLFLTTNREAPLRMQIPRSHPAKGQWTERRSIHATAGSLLVMKGREVLHDCEPTVNERKISAVLNYYVRGDTWRHESFDSFVYDGVTPPRSVEVQV</sequence>